<feature type="domain" description="DUF4020" evidence="1">
    <location>
        <begin position="85"/>
        <end position="146"/>
    </location>
</feature>
<reference evidence="2" key="1">
    <citation type="submission" date="2019-08" db="EMBL/GenBank/DDBJ databases">
        <authorList>
            <person name="Kucharzyk K."/>
            <person name="Murdoch R.W."/>
            <person name="Higgins S."/>
            <person name="Loffler F."/>
        </authorList>
    </citation>
    <scope>NUCLEOTIDE SEQUENCE</scope>
</reference>
<name>A0A645BP86_9ZZZZ</name>
<evidence type="ECO:0000259" key="1">
    <source>
        <dbReference type="Pfam" id="PF13212"/>
    </source>
</evidence>
<dbReference type="Pfam" id="PF13212">
    <property type="entry name" value="DUF4020"/>
    <property type="match status" value="1"/>
</dbReference>
<accession>A0A645BP86</accession>
<comment type="caution">
    <text evidence="2">The sequence shown here is derived from an EMBL/GenBank/DDBJ whole genome shotgun (WGS) entry which is preliminary data.</text>
</comment>
<dbReference type="EMBL" id="VSSQ01021432">
    <property type="protein sequence ID" value="MPM67012.1"/>
    <property type="molecule type" value="Genomic_DNA"/>
</dbReference>
<dbReference type="AlphaFoldDB" id="A0A645BP86"/>
<gene>
    <name evidence="2" type="ORF">SDC9_113927</name>
</gene>
<dbReference type="InterPro" id="IPR025093">
    <property type="entry name" value="DUF4020"/>
</dbReference>
<protein>
    <recommendedName>
        <fullName evidence="1">DUF4020 domain-containing protein</fullName>
    </recommendedName>
</protein>
<proteinExistence type="predicted"/>
<organism evidence="2">
    <name type="scientific">bioreactor metagenome</name>
    <dbReference type="NCBI Taxonomy" id="1076179"/>
    <lineage>
        <taxon>unclassified sequences</taxon>
        <taxon>metagenomes</taxon>
        <taxon>ecological metagenomes</taxon>
    </lineage>
</organism>
<evidence type="ECO:0000313" key="2">
    <source>
        <dbReference type="EMBL" id="MPM67012.1"/>
    </source>
</evidence>
<sequence length="224" mass="26236">MWEGFLNENNITLEIFEYLEAHFLKAVARLNSDLLVIKDQFISQYVRVIVYFVDDPLKIWIPRFFKFSGDEIKCSLATEIKLFLRNISKEQQKAWWERWLKKYWENRLGGVPAKLVPGEIENMLEWLPLLKDSVFSEAVEVAIKMPPVQLNISNLIYNLKETKLTEESPDSMARLLIYIGDTNCQSQIWYGGEEIINRLLKLTLPSDIKEQLKELAAKLSFICD</sequence>